<keyword evidence="1" id="KW-0067">ATP-binding</keyword>
<dbReference type="SUPFAM" id="SSF54211">
    <property type="entry name" value="Ribosomal protein S5 domain 2-like"/>
    <property type="match status" value="1"/>
</dbReference>
<dbReference type="GO" id="GO:0015937">
    <property type="term" value="P:coenzyme A biosynthetic process"/>
    <property type="evidence" value="ECO:0007669"/>
    <property type="project" value="UniProtKB-UniRule"/>
</dbReference>
<dbReference type="Gene3D" id="3.30.230.10">
    <property type="match status" value="1"/>
</dbReference>
<feature type="domain" description="GHMP kinase N-terminal" evidence="2">
    <location>
        <begin position="83"/>
        <end position="163"/>
    </location>
</feature>
<reference evidence="3 4" key="1">
    <citation type="submission" date="2023-07" db="EMBL/GenBank/DDBJ databases">
        <title>Closed genoem sequence of Methanomicrococcus sp. Hf6.</title>
        <authorList>
            <person name="Poehlein A."/>
            <person name="Protasov E."/>
            <person name="Platt K."/>
            <person name="Reeh H."/>
            <person name="Daniel R."/>
            <person name="Brune A."/>
        </authorList>
    </citation>
    <scope>NUCLEOTIDE SEQUENCE [LARGE SCALE GENOMIC DNA]</scope>
    <source>
        <strain evidence="3 4">Hf6</strain>
    </source>
</reference>
<dbReference type="RefSeq" id="WP_316557856.1">
    <property type="nucleotide sequence ID" value="NZ_CP131059.1"/>
</dbReference>
<keyword evidence="1" id="KW-0547">Nucleotide-binding</keyword>
<dbReference type="InterPro" id="IPR012043">
    <property type="entry name" value="PoK"/>
</dbReference>
<accession>A0AA96ZTP2</accession>
<dbReference type="InterPro" id="IPR020568">
    <property type="entry name" value="Ribosomal_Su5_D2-typ_SF"/>
</dbReference>
<dbReference type="Pfam" id="PF00288">
    <property type="entry name" value="GHMP_kinases_N"/>
    <property type="match status" value="1"/>
</dbReference>
<dbReference type="GO" id="GO:0005524">
    <property type="term" value="F:ATP binding"/>
    <property type="evidence" value="ECO:0007669"/>
    <property type="project" value="UniProtKB-KW"/>
</dbReference>
<evidence type="ECO:0000313" key="4">
    <source>
        <dbReference type="Proteomes" id="UP001302978"/>
    </source>
</evidence>
<organism evidence="3 4">
    <name type="scientific">Methanimicrococcus hongohii</name>
    <dbReference type="NCBI Taxonomy" id="3028295"/>
    <lineage>
        <taxon>Archaea</taxon>
        <taxon>Methanobacteriati</taxon>
        <taxon>Methanobacteriota</taxon>
        <taxon>Stenosarchaea group</taxon>
        <taxon>Methanomicrobia</taxon>
        <taxon>Methanosarcinales</taxon>
        <taxon>Methanosarcinaceae</taxon>
        <taxon>Methanimicrococcus</taxon>
    </lineage>
</organism>
<proteinExistence type="inferred from homology"/>
<dbReference type="KEGG" id="mehf:MmiHf6_01740"/>
<dbReference type="PANTHER" id="PTHR42282:SF1">
    <property type="entry name" value="PANTOATE KINASE"/>
    <property type="match status" value="1"/>
</dbReference>
<dbReference type="EMBL" id="CP131059">
    <property type="protein sequence ID" value="WNY22882.1"/>
    <property type="molecule type" value="Genomic_DNA"/>
</dbReference>
<comment type="similarity">
    <text evidence="1">Belongs to the GHMP kinase family. PoK subfamily.</text>
</comment>
<dbReference type="InterPro" id="IPR014721">
    <property type="entry name" value="Ribsml_uS5_D2-typ_fold_subgr"/>
</dbReference>
<evidence type="ECO:0000313" key="3">
    <source>
        <dbReference type="EMBL" id="WNY22882.1"/>
    </source>
</evidence>
<dbReference type="PANTHER" id="PTHR42282">
    <property type="entry name" value="PANTOATE KINASE-RELATED"/>
    <property type="match status" value="1"/>
</dbReference>
<dbReference type="HAMAP" id="MF_02223">
    <property type="entry name" value="Pantoate_kinase"/>
    <property type="match status" value="1"/>
</dbReference>
<comment type="catalytic activity">
    <reaction evidence="1">
        <text>(R)-pantoate + ATP = (R)-4-phosphopantoate + ADP + H(+)</text>
        <dbReference type="Rhea" id="RHEA:28246"/>
        <dbReference type="ChEBI" id="CHEBI:15378"/>
        <dbReference type="ChEBI" id="CHEBI:15980"/>
        <dbReference type="ChEBI" id="CHEBI:30616"/>
        <dbReference type="ChEBI" id="CHEBI:61294"/>
        <dbReference type="ChEBI" id="CHEBI:456216"/>
        <dbReference type="EC" id="2.7.1.169"/>
    </reaction>
</comment>
<sequence length="322" mass="34241">MEFETRSAYSPGHITGFFQICNHADPHQKGSVGAGLVLNNGVSSVVQTFQGEGKTVITFNGIQKAADFSDESANSVLTVISEISKLAEEKYGSAFHFNIDEQSNLPAGSGFGLSAAGAISTAFAAGSSLRIAVPKSEFIEMAHYAEVVSGSGLGDVAGETAGGLAVRENPGGPKFGKYYSVPLSNSELQKKIYCLVLGELSTKSVISDDDCIQRINKAGAAALQSFLKKPGLESFMDESFKFTKDIGLLGKTAEKVIDSIDSADGKAAQAMLGNTVFAIPSNREGADEYIRDLMKKHGDVYECKIGTEKPHVICRHFKSFQL</sequence>
<evidence type="ECO:0000256" key="1">
    <source>
        <dbReference type="HAMAP-Rule" id="MF_02223"/>
    </source>
</evidence>
<dbReference type="AlphaFoldDB" id="A0AA96ZTP2"/>
<comment type="pathway">
    <text evidence="1">Cofactor biosynthesis; coenzyme A biosynthesis.</text>
</comment>
<dbReference type="EC" id="2.7.1.169" evidence="1"/>
<name>A0AA96ZTP2_9EURY</name>
<dbReference type="InterPro" id="IPR006204">
    <property type="entry name" value="GHMP_kinase_N_dom"/>
</dbReference>
<keyword evidence="1" id="KW-0808">Transferase</keyword>
<dbReference type="GeneID" id="85194615"/>
<gene>
    <name evidence="3" type="ORF">MmiHf6_01740</name>
</gene>
<keyword evidence="1" id="KW-0173">Coenzyme A biosynthesis</keyword>
<keyword evidence="1" id="KW-0418">Kinase</keyword>
<dbReference type="Proteomes" id="UP001302978">
    <property type="component" value="Chromosome"/>
</dbReference>
<comment type="function">
    <text evidence="1">Phosphorylates (R)-pantoate to form (R)-4-phosphopantoate in the CoA biosynthesis pathway.</text>
</comment>
<protein>
    <recommendedName>
        <fullName evidence="1">Pantoate kinase</fullName>
        <shortName evidence="1">PoK</shortName>
        <ecNumber evidence="1">2.7.1.169</ecNumber>
    </recommendedName>
</protein>
<evidence type="ECO:0000259" key="2">
    <source>
        <dbReference type="Pfam" id="PF00288"/>
    </source>
</evidence>
<dbReference type="GO" id="GO:0016301">
    <property type="term" value="F:kinase activity"/>
    <property type="evidence" value="ECO:0007669"/>
    <property type="project" value="UniProtKB-UniRule"/>
</dbReference>
<keyword evidence="4" id="KW-1185">Reference proteome</keyword>
<dbReference type="PIRSF" id="PIRSF016896">
    <property type="entry name" value="GHMP_arc_MJ0969"/>
    <property type="match status" value="1"/>
</dbReference>